<evidence type="ECO:0000313" key="3">
    <source>
        <dbReference type="EMBL" id="CAG03621.1"/>
    </source>
</evidence>
<proteinExistence type="predicted"/>
<protein>
    <submittedName>
        <fullName evidence="3">(spotted green pufferfish) hypothetical protein</fullName>
    </submittedName>
</protein>
<reference evidence="3" key="1">
    <citation type="journal article" date="2004" name="Nature">
        <title>Genome duplication in the teleost fish Tetraodon nigroviridis reveals the early vertebrate proto-karyotype.</title>
        <authorList>
            <person name="Jaillon O."/>
            <person name="Aury J.-M."/>
            <person name="Brunet F."/>
            <person name="Petit J.-L."/>
            <person name="Stange-Thomann N."/>
            <person name="Mauceli E."/>
            <person name="Bouneau L."/>
            <person name="Fischer C."/>
            <person name="Ozouf-Costaz C."/>
            <person name="Bernot A."/>
            <person name="Nicaud S."/>
            <person name="Jaffe D."/>
            <person name="Fisher S."/>
            <person name="Lutfalla G."/>
            <person name="Dossat C."/>
            <person name="Segurens B."/>
            <person name="Dasilva C."/>
            <person name="Salanoubat M."/>
            <person name="Levy M."/>
            <person name="Boudet N."/>
            <person name="Castellano S."/>
            <person name="Anthouard V."/>
            <person name="Jubin C."/>
            <person name="Castelli V."/>
            <person name="Katinka M."/>
            <person name="Vacherie B."/>
            <person name="Biemont C."/>
            <person name="Skalli Z."/>
            <person name="Cattolico L."/>
            <person name="Poulain J."/>
            <person name="De Berardinis V."/>
            <person name="Cruaud C."/>
            <person name="Duprat S."/>
            <person name="Brottier P."/>
            <person name="Coutanceau J.-P."/>
            <person name="Gouzy J."/>
            <person name="Parra G."/>
            <person name="Lardier G."/>
            <person name="Chapple C."/>
            <person name="McKernan K.J."/>
            <person name="McEwan P."/>
            <person name="Bosak S."/>
            <person name="Kellis M."/>
            <person name="Volff J.-N."/>
            <person name="Guigo R."/>
            <person name="Zody M.C."/>
            <person name="Mesirov J."/>
            <person name="Lindblad-Toh K."/>
            <person name="Birren B."/>
            <person name="Nusbaum C."/>
            <person name="Kahn D."/>
            <person name="Robinson-Rechavi M."/>
            <person name="Laudet V."/>
            <person name="Schachter V."/>
            <person name="Quetier F."/>
            <person name="Saurin W."/>
            <person name="Scarpelli C."/>
            <person name="Wincker P."/>
            <person name="Lander E.S."/>
            <person name="Weissenbach J."/>
            <person name="Roest Crollius H."/>
        </authorList>
    </citation>
    <scope>NUCLEOTIDE SEQUENCE [LARGE SCALE GENOMIC DNA]</scope>
</reference>
<name>Q4S6W1_TETNG</name>
<dbReference type="AlphaFoldDB" id="Q4S6W1"/>
<dbReference type="GO" id="GO:0060285">
    <property type="term" value="P:cilium-dependent cell motility"/>
    <property type="evidence" value="ECO:0007669"/>
    <property type="project" value="TreeGrafter"/>
</dbReference>
<dbReference type="OrthoDB" id="10260459at2759"/>
<dbReference type="PANTHER" id="PTHR21625">
    <property type="entry name" value="NYD-SP28 PROTEIN"/>
    <property type="match status" value="1"/>
</dbReference>
<evidence type="ECO:0000259" key="2">
    <source>
        <dbReference type="Pfam" id="PF14775"/>
    </source>
</evidence>
<sequence>MTRKETSTHLSYSQKEASEDQAYWGSVSKAFSEDKLKLWDAAVKELTQYHVTLTDICDLLTETQSLERQNAELRTLLHQSLTSGNYKARKCTRAWKQDSAGSCTPTPQNNFGKYCLTKAS</sequence>
<comment type="caution">
    <text evidence="3">The sequence shown here is derived from an EMBL/GenBank/DDBJ whole genome shotgun (WGS) entry which is preliminary data.</text>
</comment>
<dbReference type="PANTHER" id="PTHR21625:SF1">
    <property type="entry name" value="DYNEIN REGULATORY COMPLEX PROTEIN 1"/>
    <property type="match status" value="1"/>
</dbReference>
<dbReference type="GO" id="GO:0003352">
    <property type="term" value="P:regulation of cilium movement"/>
    <property type="evidence" value="ECO:0007669"/>
    <property type="project" value="TreeGrafter"/>
</dbReference>
<evidence type="ECO:0000256" key="1">
    <source>
        <dbReference type="SAM" id="MobiDB-lite"/>
    </source>
</evidence>
<reference evidence="3" key="2">
    <citation type="submission" date="2004-02" db="EMBL/GenBank/DDBJ databases">
        <authorList>
            <consortium name="Genoscope"/>
            <consortium name="Whitehead Institute Centre for Genome Research"/>
        </authorList>
    </citation>
    <scope>NUCLEOTIDE SEQUENCE</scope>
</reference>
<organism evidence="3">
    <name type="scientific">Tetraodon nigroviridis</name>
    <name type="common">Spotted green pufferfish</name>
    <name type="synonym">Chelonodon nigroviridis</name>
    <dbReference type="NCBI Taxonomy" id="99883"/>
    <lineage>
        <taxon>Eukaryota</taxon>
        <taxon>Metazoa</taxon>
        <taxon>Chordata</taxon>
        <taxon>Craniata</taxon>
        <taxon>Vertebrata</taxon>
        <taxon>Euteleostomi</taxon>
        <taxon>Actinopterygii</taxon>
        <taxon>Neopterygii</taxon>
        <taxon>Teleostei</taxon>
        <taxon>Neoteleostei</taxon>
        <taxon>Acanthomorphata</taxon>
        <taxon>Eupercaria</taxon>
        <taxon>Tetraodontiformes</taxon>
        <taxon>Tetradontoidea</taxon>
        <taxon>Tetraodontidae</taxon>
        <taxon>Tetraodon</taxon>
    </lineage>
</organism>
<dbReference type="Pfam" id="PF14775">
    <property type="entry name" value="NYD-SP28_assoc"/>
    <property type="match status" value="1"/>
</dbReference>
<dbReference type="InterPro" id="IPR029440">
    <property type="entry name" value="DRC1_C"/>
</dbReference>
<dbReference type="GO" id="GO:0005858">
    <property type="term" value="C:axonemal dynein complex"/>
    <property type="evidence" value="ECO:0007669"/>
    <property type="project" value="InterPro"/>
</dbReference>
<feature type="region of interest" description="Disordered" evidence="1">
    <location>
        <begin position="1"/>
        <end position="20"/>
    </location>
</feature>
<dbReference type="KEGG" id="tng:GSTEN00023103G001"/>
<gene>
    <name evidence="3" type="ORF">GSTENG00023103001</name>
</gene>
<dbReference type="EMBL" id="CAAE01014723">
    <property type="protein sequence ID" value="CAG03621.1"/>
    <property type="molecule type" value="Genomic_DNA"/>
</dbReference>
<accession>Q4S6W1</accession>
<dbReference type="InterPro" id="IPR039750">
    <property type="entry name" value="DRC1/DRC2"/>
</dbReference>
<feature type="domain" description="Dynein regulatory complex protein 1 C-terminal" evidence="2">
    <location>
        <begin position="22"/>
        <end position="81"/>
    </location>
</feature>
<dbReference type="GO" id="GO:0070286">
    <property type="term" value="P:axonemal dynein complex assembly"/>
    <property type="evidence" value="ECO:0007669"/>
    <property type="project" value="InterPro"/>
</dbReference>